<dbReference type="PROSITE" id="PS51257">
    <property type="entry name" value="PROKAR_LIPOPROTEIN"/>
    <property type="match status" value="1"/>
</dbReference>
<protein>
    <submittedName>
        <fullName evidence="1">Uncharacterized protein</fullName>
    </submittedName>
</protein>
<dbReference type="EMBL" id="AP027071">
    <property type="protein sequence ID" value="BDU63395.1"/>
    <property type="molecule type" value="Genomic_DNA"/>
</dbReference>
<sequence length="649" mass="74249">MLKIRHIISLLVLILLFISCNLKSPQREGIVRRGPKDPDFKKIGTGDGALGKPSEVVPLTGVRNSVPALAPTLAEVEKSLGVKLNELLDTFKVSKEGKISIVKIKDVVTDDKIGSDKRGEDKSDEDYKTYTIPDFRALLNELGAARVKDIIKFDLDVVETQKAALDAINNVQNPEKKQILQVLYDNKFRDYLLFLKETFSGVTIDVIHDGFVGDYYDNEFPAIETEARRIIENGGVYEILSDHEKTLIDKIQNIITDGSIGKGEGYKTYTIPDFRALLNELGHFKVQKIIELAQYVNSLKDGRLVTRIESIKDEILREKLRVKYDDKLSKYPLHLKKVFSESSADAVYANFISNDYTNEFIMIDSQARQIIKNGDVYAKLSDQEKFVIGEIQNIVTDNRIGIGEGYKTYTIPEFRALLNELGYVKVQKILKLGADVDYLKEGDLVARIDSIKDEILRTNLRTRFDNKLKDYQLYLKKVFSKSSADDVYANVISSEYDNEFSYIEAKAVQIIENGDVYEKFSDYEKTLIDKVRNIVIDGSIGNTSDYKTYTIPEFRALLNDLGYAKVQEIIKVYFNVEKVEREIVNMLNNLDNEELKLKLEAEFNGKWNSFLLRFKKLFSKFDGYTVYDKVMQGGYVKELTEFQMMLDEL</sequence>
<keyword evidence="2" id="KW-1185">Reference proteome</keyword>
<dbReference type="RefSeq" id="WP_281862268.1">
    <property type="nucleotide sequence ID" value="NZ_AP027071.1"/>
</dbReference>
<geneLocation type="plasmid" evidence="1 2">
    <name>p100</name>
</geneLocation>
<evidence type="ECO:0000313" key="2">
    <source>
        <dbReference type="Proteomes" id="UP001317516"/>
    </source>
</evidence>
<name>A0ABN6USN4_9SPIR</name>
<dbReference type="Proteomes" id="UP001317516">
    <property type="component" value="Plasmid p100"/>
</dbReference>
<gene>
    <name evidence="1" type="ORF">BOFE_09350</name>
</gene>
<organism evidence="1 2">
    <name type="scientific">Candidatus Borrelia fainii</name>
    <dbReference type="NCBI Taxonomy" id="2518322"/>
    <lineage>
        <taxon>Bacteria</taxon>
        <taxon>Pseudomonadati</taxon>
        <taxon>Spirochaetota</taxon>
        <taxon>Spirochaetia</taxon>
        <taxon>Spirochaetales</taxon>
        <taxon>Borreliaceae</taxon>
        <taxon>Borrelia</taxon>
    </lineage>
</organism>
<proteinExistence type="predicted"/>
<evidence type="ECO:0000313" key="1">
    <source>
        <dbReference type="EMBL" id="BDU63395.1"/>
    </source>
</evidence>
<accession>A0ABN6USN4</accession>
<keyword evidence="1" id="KW-0614">Plasmid</keyword>
<reference evidence="1 2" key="1">
    <citation type="submission" date="2022-11" db="EMBL/GenBank/DDBJ databases">
        <title>Genome sequence of clinical isolate of the human pathogenic Borrelia fainii.</title>
        <authorList>
            <person name="Itokawa K."/>
            <person name="Sato K."/>
            <person name="Qiu Y."/>
        </authorList>
    </citation>
    <scope>NUCLEOTIDE SEQUENCE [LARGE SCALE GENOMIC DNA]</scope>
    <source>
        <strain evidence="1 2">Qtaro</strain>
        <plasmid evidence="1 2">p100</plasmid>
    </source>
</reference>
<dbReference type="NCBIfam" id="NF047534">
    <property type="entry name" value="lipo_BTA121_dup"/>
    <property type="match status" value="4"/>
</dbReference>